<dbReference type="EC" id="3.2.1.-" evidence="4"/>
<reference evidence="5 6" key="1">
    <citation type="journal article" date="2021" name="Elife">
        <title>Chloroplast acquisition without the gene transfer in kleptoplastic sea slugs, Plakobranchus ocellatus.</title>
        <authorList>
            <person name="Maeda T."/>
            <person name="Takahashi S."/>
            <person name="Yoshida T."/>
            <person name="Shimamura S."/>
            <person name="Takaki Y."/>
            <person name="Nagai Y."/>
            <person name="Toyoda A."/>
            <person name="Suzuki Y."/>
            <person name="Arimoto A."/>
            <person name="Ishii H."/>
            <person name="Satoh N."/>
            <person name="Nishiyama T."/>
            <person name="Hasebe M."/>
            <person name="Maruyama T."/>
            <person name="Minagawa J."/>
            <person name="Obokata J."/>
            <person name="Shigenobu S."/>
        </authorList>
    </citation>
    <scope>NUCLEOTIDE SEQUENCE [LARGE SCALE GENOMIC DNA]</scope>
</reference>
<gene>
    <name evidence="5" type="ORF">ElyMa_005703800</name>
</gene>
<keyword evidence="3 4" id="KW-0326">Glycosidase</keyword>
<keyword evidence="6" id="KW-1185">Reference proteome</keyword>
<dbReference type="InterPro" id="IPR017853">
    <property type="entry name" value="GH"/>
</dbReference>
<comment type="caution">
    <text evidence="5">The sequence shown here is derived from an EMBL/GenBank/DDBJ whole genome shotgun (WGS) entry which is preliminary data.</text>
</comment>
<dbReference type="EMBL" id="BMAT01011409">
    <property type="protein sequence ID" value="GFR72367.1"/>
    <property type="molecule type" value="Genomic_DNA"/>
</dbReference>
<keyword evidence="4" id="KW-1015">Disulfide bond</keyword>
<accession>A0AAV4FG32</accession>
<evidence type="ECO:0000313" key="6">
    <source>
        <dbReference type="Proteomes" id="UP000762676"/>
    </source>
</evidence>
<dbReference type="Pfam" id="PF16499">
    <property type="entry name" value="Melibiase_2"/>
    <property type="match status" value="1"/>
</dbReference>
<dbReference type="PANTHER" id="PTHR11452">
    <property type="entry name" value="ALPHA-GALACTOSIDASE/ALPHA-N-ACETYLGALACTOSAMINIDASE"/>
    <property type="match status" value="1"/>
</dbReference>
<evidence type="ECO:0000256" key="4">
    <source>
        <dbReference type="RuleBase" id="RU361168"/>
    </source>
</evidence>
<dbReference type="InterPro" id="IPR013785">
    <property type="entry name" value="Aldolase_TIM"/>
</dbReference>
<dbReference type="GO" id="GO:0005737">
    <property type="term" value="C:cytoplasm"/>
    <property type="evidence" value="ECO:0007669"/>
    <property type="project" value="TreeGrafter"/>
</dbReference>
<dbReference type="GO" id="GO:0016139">
    <property type="term" value="P:glycoside catabolic process"/>
    <property type="evidence" value="ECO:0007669"/>
    <property type="project" value="TreeGrafter"/>
</dbReference>
<dbReference type="SUPFAM" id="SSF51445">
    <property type="entry name" value="(Trans)glycosidases"/>
    <property type="match status" value="1"/>
</dbReference>
<dbReference type="AlphaFoldDB" id="A0AAV4FG32"/>
<dbReference type="CDD" id="cd14792">
    <property type="entry name" value="GH27"/>
    <property type="match status" value="1"/>
</dbReference>
<comment type="subunit">
    <text evidence="4">Homodimer.</text>
</comment>
<sequence>MDMADRLAEDGYLTAGYKYVNIDDCWAARERDPNTLKLVPDPTRFPNGIKKLADYVHSKGLKLGIYGDMGTKTCGGYPGSKFTMELDAKTFAEWGIDSFKMDGCYSTTADFPVAYPIMEFFLNKTGRPILFSCSWPAYMQSTDPDYPSIAKHCNIWRNYDDITDSWDSVKSIIKYYGDNVHNFSAVAGPGNFNDPDMVGDF</sequence>
<dbReference type="PROSITE" id="PS00512">
    <property type="entry name" value="ALPHA_GALACTOSIDASE"/>
    <property type="match status" value="1"/>
</dbReference>
<evidence type="ECO:0000256" key="1">
    <source>
        <dbReference type="ARBA" id="ARBA00009743"/>
    </source>
</evidence>
<evidence type="ECO:0000313" key="5">
    <source>
        <dbReference type="EMBL" id="GFR72367.1"/>
    </source>
</evidence>
<proteinExistence type="inferred from homology"/>
<dbReference type="GO" id="GO:0004557">
    <property type="term" value="F:alpha-galactosidase activity"/>
    <property type="evidence" value="ECO:0007669"/>
    <property type="project" value="TreeGrafter"/>
</dbReference>
<comment type="similarity">
    <text evidence="1 4">Belongs to the glycosyl hydrolase 27 family.</text>
</comment>
<dbReference type="InterPro" id="IPR000111">
    <property type="entry name" value="Glyco_hydro_27/36_CS"/>
</dbReference>
<evidence type="ECO:0000256" key="2">
    <source>
        <dbReference type="ARBA" id="ARBA00022801"/>
    </source>
</evidence>
<dbReference type="Proteomes" id="UP000762676">
    <property type="component" value="Unassembled WGS sequence"/>
</dbReference>
<evidence type="ECO:0000256" key="3">
    <source>
        <dbReference type="ARBA" id="ARBA00023295"/>
    </source>
</evidence>
<dbReference type="InterPro" id="IPR002241">
    <property type="entry name" value="Glyco_hydro_27"/>
</dbReference>
<keyword evidence="2 4" id="KW-0378">Hydrolase</keyword>
<dbReference type="PANTHER" id="PTHR11452:SF83">
    <property type="entry name" value="ALPHA-GALACTOSIDASE"/>
    <property type="match status" value="1"/>
</dbReference>
<dbReference type="Gene3D" id="3.20.20.70">
    <property type="entry name" value="Aldolase class I"/>
    <property type="match status" value="1"/>
</dbReference>
<dbReference type="GO" id="GO:0009311">
    <property type="term" value="P:oligosaccharide metabolic process"/>
    <property type="evidence" value="ECO:0007669"/>
    <property type="project" value="TreeGrafter"/>
</dbReference>
<protein>
    <recommendedName>
        <fullName evidence="4">Alpha-galactosidase</fullName>
        <ecNumber evidence="4">3.2.1.-</ecNumber>
    </recommendedName>
</protein>
<organism evidence="5 6">
    <name type="scientific">Elysia marginata</name>
    <dbReference type="NCBI Taxonomy" id="1093978"/>
    <lineage>
        <taxon>Eukaryota</taxon>
        <taxon>Metazoa</taxon>
        <taxon>Spiralia</taxon>
        <taxon>Lophotrochozoa</taxon>
        <taxon>Mollusca</taxon>
        <taxon>Gastropoda</taxon>
        <taxon>Heterobranchia</taxon>
        <taxon>Euthyneura</taxon>
        <taxon>Panpulmonata</taxon>
        <taxon>Sacoglossa</taxon>
        <taxon>Placobranchoidea</taxon>
        <taxon>Plakobranchidae</taxon>
        <taxon>Elysia</taxon>
    </lineage>
</organism>
<name>A0AAV4FG32_9GAST</name>
<dbReference type="PRINTS" id="PR00740">
    <property type="entry name" value="GLHYDRLASE27"/>
</dbReference>